<dbReference type="PANTHER" id="PTHR34679">
    <property type="match status" value="1"/>
</dbReference>
<dbReference type="STRING" id="157652.A0A371GDF2"/>
<dbReference type="PANTHER" id="PTHR34679:SF2">
    <property type="entry name" value="OS02G0122500 PROTEIN"/>
    <property type="match status" value="1"/>
</dbReference>
<protein>
    <submittedName>
        <fullName evidence="2">Uncharacterized protein</fullName>
    </submittedName>
</protein>
<sequence length="259" mass="28711">MMLMASTLSLVTLSVPSRHKPHHQPTPKLHPLPHISSRLNVSKDLPIPNTHKILDQTSNDAALAVEGQLGILEGRTFALIHPVVMASLFLYTLWAGYLGWQWRRVRTIQNEINELKKQVKPTPVTPEGTSLEVPPSQIELKIQQLTEERKELLKGSYRDRHYNAGSILLGFGVLEAVGGGLNTWIRTGQLFPGPHLFAGTGITVLWALSASLVPSMQKGSETARSLHIALNTLNVLLFVSQLPTGFDIVLKVFEFTNWP</sequence>
<keyword evidence="3" id="KW-1185">Reference proteome</keyword>
<dbReference type="GO" id="GO:0009534">
    <property type="term" value="C:chloroplast thylakoid"/>
    <property type="evidence" value="ECO:0007669"/>
    <property type="project" value="TreeGrafter"/>
</dbReference>
<organism evidence="2 3">
    <name type="scientific">Mucuna pruriens</name>
    <name type="common">Velvet bean</name>
    <name type="synonym">Dolichos pruriens</name>
    <dbReference type="NCBI Taxonomy" id="157652"/>
    <lineage>
        <taxon>Eukaryota</taxon>
        <taxon>Viridiplantae</taxon>
        <taxon>Streptophyta</taxon>
        <taxon>Embryophyta</taxon>
        <taxon>Tracheophyta</taxon>
        <taxon>Spermatophyta</taxon>
        <taxon>Magnoliopsida</taxon>
        <taxon>eudicotyledons</taxon>
        <taxon>Gunneridae</taxon>
        <taxon>Pentapetalae</taxon>
        <taxon>rosids</taxon>
        <taxon>fabids</taxon>
        <taxon>Fabales</taxon>
        <taxon>Fabaceae</taxon>
        <taxon>Papilionoideae</taxon>
        <taxon>50 kb inversion clade</taxon>
        <taxon>NPAAA clade</taxon>
        <taxon>indigoferoid/millettioid clade</taxon>
        <taxon>Phaseoleae</taxon>
        <taxon>Mucuna</taxon>
    </lineage>
</organism>
<keyword evidence="1" id="KW-1133">Transmembrane helix</keyword>
<proteinExistence type="predicted"/>
<dbReference type="InterPro" id="IPR025067">
    <property type="entry name" value="DUF4079"/>
</dbReference>
<evidence type="ECO:0000313" key="3">
    <source>
        <dbReference type="Proteomes" id="UP000257109"/>
    </source>
</evidence>
<dbReference type="AlphaFoldDB" id="A0A371GDF2"/>
<keyword evidence="1" id="KW-0472">Membrane</keyword>
<evidence type="ECO:0000256" key="1">
    <source>
        <dbReference type="SAM" id="Phobius"/>
    </source>
</evidence>
<gene>
    <name evidence="2" type="ORF">CR513_29788</name>
</gene>
<dbReference type="OrthoDB" id="4914at2759"/>
<feature type="transmembrane region" description="Helical" evidence="1">
    <location>
        <begin position="228"/>
        <end position="250"/>
    </location>
</feature>
<comment type="caution">
    <text evidence="2">The sequence shown here is derived from an EMBL/GenBank/DDBJ whole genome shotgun (WGS) entry which is preliminary data.</text>
</comment>
<accession>A0A371GDF2</accession>
<feature type="transmembrane region" description="Helical" evidence="1">
    <location>
        <begin position="197"/>
        <end position="216"/>
    </location>
</feature>
<name>A0A371GDF2_MUCPR</name>
<feature type="transmembrane region" description="Helical" evidence="1">
    <location>
        <begin position="162"/>
        <end position="185"/>
    </location>
</feature>
<dbReference type="Pfam" id="PF13301">
    <property type="entry name" value="DUF4079"/>
    <property type="match status" value="1"/>
</dbReference>
<reference evidence="2" key="1">
    <citation type="submission" date="2018-05" db="EMBL/GenBank/DDBJ databases">
        <title>Draft genome of Mucuna pruriens seed.</title>
        <authorList>
            <person name="Nnadi N.E."/>
            <person name="Vos R."/>
            <person name="Hasami M.H."/>
            <person name="Devisetty U.K."/>
            <person name="Aguiy J.C."/>
        </authorList>
    </citation>
    <scope>NUCLEOTIDE SEQUENCE [LARGE SCALE GENOMIC DNA]</scope>
    <source>
        <strain evidence="2">JCA_2017</strain>
    </source>
</reference>
<feature type="transmembrane region" description="Helical" evidence="1">
    <location>
        <begin position="79"/>
        <end position="100"/>
    </location>
</feature>
<evidence type="ECO:0000313" key="2">
    <source>
        <dbReference type="EMBL" id="RDX88598.1"/>
    </source>
</evidence>
<dbReference type="Proteomes" id="UP000257109">
    <property type="component" value="Unassembled WGS sequence"/>
</dbReference>
<keyword evidence="1" id="KW-0812">Transmembrane</keyword>
<dbReference type="EMBL" id="QJKJ01005897">
    <property type="protein sequence ID" value="RDX88598.1"/>
    <property type="molecule type" value="Genomic_DNA"/>
</dbReference>